<reference evidence="10 11" key="1">
    <citation type="submission" date="2019-01" db="EMBL/GenBank/DDBJ databases">
        <title>Genome sequencing of strain DFW100M-13.</title>
        <authorList>
            <person name="Heo J."/>
            <person name="Kim S.-J."/>
            <person name="Kim J.-S."/>
            <person name="Hong S.-B."/>
            <person name="Kwon S.-W."/>
        </authorList>
    </citation>
    <scope>NUCLEOTIDE SEQUENCE [LARGE SCALE GENOMIC DNA]</scope>
    <source>
        <strain evidence="10 11">DFW100M-13</strain>
    </source>
</reference>
<dbReference type="PANTHER" id="PTHR33653:SF1">
    <property type="entry name" value="RIBONUCLEASE VAPC2"/>
    <property type="match status" value="1"/>
</dbReference>
<dbReference type="InterPro" id="IPR029060">
    <property type="entry name" value="PIN-like_dom_sf"/>
</dbReference>
<dbReference type="EMBL" id="CP035494">
    <property type="protein sequence ID" value="QAY61479.1"/>
    <property type="molecule type" value="Genomic_DNA"/>
</dbReference>
<keyword evidence="4 8" id="KW-0479">Metal-binding</keyword>
<proteinExistence type="inferred from homology"/>
<dbReference type="GO" id="GO:0004540">
    <property type="term" value="F:RNA nuclease activity"/>
    <property type="evidence" value="ECO:0007669"/>
    <property type="project" value="InterPro"/>
</dbReference>
<dbReference type="OrthoDB" id="9799448at2"/>
<name>A0A4P6EJL0_9MICO</name>
<comment type="function">
    <text evidence="8">Toxic component of a toxin-antitoxin (TA) system. An RNase.</text>
</comment>
<keyword evidence="8" id="KW-0800">Toxin</keyword>
<dbReference type="EC" id="3.1.-.-" evidence="8"/>
<evidence type="ECO:0000313" key="10">
    <source>
        <dbReference type="EMBL" id="QAY61479.1"/>
    </source>
</evidence>
<dbReference type="GO" id="GO:0016787">
    <property type="term" value="F:hydrolase activity"/>
    <property type="evidence" value="ECO:0007669"/>
    <property type="project" value="UniProtKB-KW"/>
</dbReference>
<evidence type="ECO:0000256" key="7">
    <source>
        <dbReference type="ARBA" id="ARBA00038093"/>
    </source>
</evidence>
<dbReference type="InterPro" id="IPR022907">
    <property type="entry name" value="VapC_family"/>
</dbReference>
<dbReference type="InterPro" id="IPR050556">
    <property type="entry name" value="Type_II_TA_system_RNase"/>
</dbReference>
<sequence>MSDESIGVVDTSIMIGFESGREIDFEKIPVGMVSTVITQAELEAGVLSTDDSQARSRRLETLEKLSEMRVLAVTREAAHHWARLRLFLRDTGRNMQVNDLWIAAIAVANELPIVTQDADFDALEGAKGVTVIRV</sequence>
<evidence type="ECO:0000256" key="6">
    <source>
        <dbReference type="ARBA" id="ARBA00022842"/>
    </source>
</evidence>
<dbReference type="InterPro" id="IPR002716">
    <property type="entry name" value="PIN_dom"/>
</dbReference>
<evidence type="ECO:0000256" key="8">
    <source>
        <dbReference type="HAMAP-Rule" id="MF_00265"/>
    </source>
</evidence>
<dbReference type="HAMAP" id="MF_00265">
    <property type="entry name" value="VapC_Nob1"/>
    <property type="match status" value="1"/>
</dbReference>
<evidence type="ECO:0000256" key="1">
    <source>
        <dbReference type="ARBA" id="ARBA00001946"/>
    </source>
</evidence>
<accession>A0A4P6EJL0</accession>
<keyword evidence="5 8" id="KW-0378">Hydrolase</keyword>
<evidence type="ECO:0000256" key="4">
    <source>
        <dbReference type="ARBA" id="ARBA00022723"/>
    </source>
</evidence>
<evidence type="ECO:0000256" key="5">
    <source>
        <dbReference type="ARBA" id="ARBA00022801"/>
    </source>
</evidence>
<feature type="domain" description="PIN" evidence="9">
    <location>
        <begin position="8"/>
        <end position="123"/>
    </location>
</feature>
<evidence type="ECO:0000256" key="3">
    <source>
        <dbReference type="ARBA" id="ARBA00022722"/>
    </source>
</evidence>
<comment type="cofactor">
    <cofactor evidence="1 8">
        <name>Mg(2+)</name>
        <dbReference type="ChEBI" id="CHEBI:18420"/>
    </cofactor>
</comment>
<organism evidence="10 11">
    <name type="scientific">Microbacterium protaetiae</name>
    <dbReference type="NCBI Taxonomy" id="2509458"/>
    <lineage>
        <taxon>Bacteria</taxon>
        <taxon>Bacillati</taxon>
        <taxon>Actinomycetota</taxon>
        <taxon>Actinomycetes</taxon>
        <taxon>Micrococcales</taxon>
        <taxon>Microbacteriaceae</taxon>
        <taxon>Microbacterium</taxon>
    </lineage>
</organism>
<keyword evidence="2 8" id="KW-1277">Toxin-antitoxin system</keyword>
<evidence type="ECO:0000256" key="2">
    <source>
        <dbReference type="ARBA" id="ARBA00022649"/>
    </source>
</evidence>
<dbReference type="AlphaFoldDB" id="A0A4P6EJL0"/>
<keyword evidence="11" id="KW-1185">Reference proteome</keyword>
<dbReference type="KEGG" id="mprt:ET475_16935"/>
<dbReference type="GO" id="GO:0000287">
    <property type="term" value="F:magnesium ion binding"/>
    <property type="evidence" value="ECO:0007669"/>
    <property type="project" value="UniProtKB-UniRule"/>
</dbReference>
<keyword evidence="3 8" id="KW-0540">Nuclease</keyword>
<dbReference type="RefSeq" id="WP_129392998.1">
    <property type="nucleotide sequence ID" value="NZ_CP035494.1"/>
</dbReference>
<dbReference type="Pfam" id="PF01850">
    <property type="entry name" value="PIN"/>
    <property type="match status" value="1"/>
</dbReference>
<dbReference type="PANTHER" id="PTHR33653">
    <property type="entry name" value="RIBONUCLEASE VAPC2"/>
    <property type="match status" value="1"/>
</dbReference>
<evidence type="ECO:0000259" key="9">
    <source>
        <dbReference type="Pfam" id="PF01850"/>
    </source>
</evidence>
<keyword evidence="6 8" id="KW-0460">Magnesium</keyword>
<dbReference type="SUPFAM" id="SSF88723">
    <property type="entry name" value="PIN domain-like"/>
    <property type="match status" value="1"/>
</dbReference>
<dbReference type="Gene3D" id="3.40.50.1010">
    <property type="entry name" value="5'-nuclease"/>
    <property type="match status" value="1"/>
</dbReference>
<comment type="similarity">
    <text evidence="7 8">Belongs to the PINc/VapC protein family.</text>
</comment>
<evidence type="ECO:0000313" key="11">
    <source>
        <dbReference type="Proteomes" id="UP000293995"/>
    </source>
</evidence>
<protein>
    <recommendedName>
        <fullName evidence="8">Ribonuclease VapC</fullName>
        <shortName evidence="8">RNase VapC</shortName>
        <ecNumber evidence="8">3.1.-.-</ecNumber>
    </recommendedName>
    <alternativeName>
        <fullName evidence="8">Toxin VapC</fullName>
    </alternativeName>
</protein>
<feature type="binding site" evidence="8">
    <location>
        <position position="10"/>
    </location>
    <ligand>
        <name>Mg(2+)</name>
        <dbReference type="ChEBI" id="CHEBI:18420"/>
    </ligand>
</feature>
<dbReference type="Proteomes" id="UP000293995">
    <property type="component" value="Chromosome"/>
</dbReference>
<dbReference type="GO" id="GO:0090729">
    <property type="term" value="F:toxin activity"/>
    <property type="evidence" value="ECO:0007669"/>
    <property type="project" value="UniProtKB-KW"/>
</dbReference>
<gene>
    <name evidence="8" type="primary">vapC</name>
    <name evidence="10" type="ORF">ET475_16935</name>
</gene>
<feature type="binding site" evidence="8">
    <location>
        <position position="99"/>
    </location>
    <ligand>
        <name>Mg(2+)</name>
        <dbReference type="ChEBI" id="CHEBI:18420"/>
    </ligand>
</feature>